<dbReference type="SUPFAM" id="SSF53613">
    <property type="entry name" value="Ribokinase-like"/>
    <property type="match status" value="1"/>
</dbReference>
<dbReference type="PANTHER" id="PTHR10584:SF166">
    <property type="entry name" value="RIBOKINASE"/>
    <property type="match status" value="1"/>
</dbReference>
<dbReference type="InterPro" id="IPR029056">
    <property type="entry name" value="Ribokinase-like"/>
</dbReference>
<protein>
    <submittedName>
        <fullName evidence="4">Carbohydrate kinase family protein</fullName>
    </submittedName>
</protein>
<name>A0ABV3WTX2_9HYPH</name>
<dbReference type="EMBL" id="JAZHFV010000003">
    <property type="protein sequence ID" value="MEX4008115.1"/>
    <property type="molecule type" value="Genomic_DNA"/>
</dbReference>
<dbReference type="InterPro" id="IPR011611">
    <property type="entry name" value="PfkB_dom"/>
</dbReference>
<evidence type="ECO:0000259" key="3">
    <source>
        <dbReference type="Pfam" id="PF00294"/>
    </source>
</evidence>
<keyword evidence="5" id="KW-1185">Reference proteome</keyword>
<sequence>MSPLMIRPRLFAAGAAHIDRRGRLAGAYVPAASNPGTMSEEVGGGAFNALRNAVRHGVDGSILSLRGGDVAADAVARAIADVSVEDLSAVFLDRTTPSYTALIDAEGELIAGFADMSLYDIGFPKQVRRSKVRHAVAGADAVLCEANMPATAAEALVNHAGSLPVFAIGISPAKVGRLAGVLARLSCLFMNANEARTLAGLESGANIVEAARVLRGKGLARGVITSGGAPLTAFDPGGIFTIAPSPARFVADVTGAGDAIAGVTVAHLMRGLGFAEALRHGMAAARLTVEASQVVAYYDDEAFEAALALVGHPAPMA</sequence>
<comment type="caution">
    <text evidence="4">The sequence shown here is derived from an EMBL/GenBank/DDBJ whole genome shotgun (WGS) entry which is preliminary data.</text>
</comment>
<keyword evidence="1" id="KW-0808">Transferase</keyword>
<gene>
    <name evidence="4" type="ORF">V1479_12425</name>
</gene>
<dbReference type="RefSeq" id="WP_368803158.1">
    <property type="nucleotide sequence ID" value="NZ_JAZHFV010000003.1"/>
</dbReference>
<dbReference type="Pfam" id="PF00294">
    <property type="entry name" value="PfkB"/>
    <property type="match status" value="1"/>
</dbReference>
<dbReference type="GO" id="GO:0016301">
    <property type="term" value="F:kinase activity"/>
    <property type="evidence" value="ECO:0007669"/>
    <property type="project" value="UniProtKB-KW"/>
</dbReference>
<accession>A0ABV3WTX2</accession>
<dbReference type="Gene3D" id="3.40.1190.20">
    <property type="match status" value="1"/>
</dbReference>
<evidence type="ECO:0000256" key="2">
    <source>
        <dbReference type="ARBA" id="ARBA00022777"/>
    </source>
</evidence>
<evidence type="ECO:0000313" key="5">
    <source>
        <dbReference type="Proteomes" id="UP001559025"/>
    </source>
</evidence>
<organism evidence="4 5">
    <name type="scientific">Neoaquamicrobium sediminum</name>
    <dbReference type="NCBI Taxonomy" id="1849104"/>
    <lineage>
        <taxon>Bacteria</taxon>
        <taxon>Pseudomonadati</taxon>
        <taxon>Pseudomonadota</taxon>
        <taxon>Alphaproteobacteria</taxon>
        <taxon>Hyphomicrobiales</taxon>
        <taxon>Phyllobacteriaceae</taxon>
        <taxon>Neoaquamicrobium</taxon>
    </lineage>
</organism>
<dbReference type="CDD" id="cd01941">
    <property type="entry name" value="YeiC_kinase_like"/>
    <property type="match status" value="1"/>
</dbReference>
<evidence type="ECO:0000313" key="4">
    <source>
        <dbReference type="EMBL" id="MEX4008115.1"/>
    </source>
</evidence>
<feature type="domain" description="Carbohydrate kinase PfkB" evidence="3">
    <location>
        <begin position="14"/>
        <end position="294"/>
    </location>
</feature>
<dbReference type="PANTHER" id="PTHR10584">
    <property type="entry name" value="SUGAR KINASE"/>
    <property type="match status" value="1"/>
</dbReference>
<evidence type="ECO:0000256" key="1">
    <source>
        <dbReference type="ARBA" id="ARBA00022679"/>
    </source>
</evidence>
<proteinExistence type="predicted"/>
<keyword evidence="2 4" id="KW-0418">Kinase</keyword>
<dbReference type="Proteomes" id="UP001559025">
    <property type="component" value="Unassembled WGS sequence"/>
</dbReference>
<reference evidence="4 5" key="1">
    <citation type="submission" date="2024-01" db="EMBL/GenBank/DDBJ databases">
        <title>New evidence supports the origin of RcGTA from prophage.</title>
        <authorList>
            <person name="Xu Y."/>
            <person name="Liu B."/>
            <person name="Chen F."/>
        </authorList>
    </citation>
    <scope>NUCLEOTIDE SEQUENCE [LARGE SCALE GENOMIC DNA]</scope>
    <source>
        <strain evidence="4 5">CBW1107-2</strain>
    </source>
</reference>